<dbReference type="SUPFAM" id="SSF50129">
    <property type="entry name" value="GroES-like"/>
    <property type="match status" value="1"/>
</dbReference>
<dbReference type="STRING" id="418459.E3JTK7"/>
<dbReference type="InParanoid" id="E3JTK7"/>
<dbReference type="Proteomes" id="UP000008783">
    <property type="component" value="Unassembled WGS sequence"/>
</dbReference>
<name>E3JTK7_PUCGT</name>
<organism evidence="1 2">
    <name type="scientific">Puccinia graminis f. sp. tritici (strain CRL 75-36-700-3 / race SCCL)</name>
    <name type="common">Black stem rust fungus</name>
    <dbReference type="NCBI Taxonomy" id="418459"/>
    <lineage>
        <taxon>Eukaryota</taxon>
        <taxon>Fungi</taxon>
        <taxon>Dikarya</taxon>
        <taxon>Basidiomycota</taxon>
        <taxon>Pucciniomycotina</taxon>
        <taxon>Pucciniomycetes</taxon>
        <taxon>Pucciniales</taxon>
        <taxon>Pucciniaceae</taxon>
        <taxon>Puccinia</taxon>
    </lineage>
</organism>
<keyword evidence="2" id="KW-1185">Reference proteome</keyword>
<evidence type="ECO:0000313" key="2">
    <source>
        <dbReference type="Proteomes" id="UP000008783"/>
    </source>
</evidence>
<accession>E3JTK7</accession>
<gene>
    <name evidence="1" type="ORF">PGTG_01925</name>
</gene>
<sequence>MANGLVHLQTSYKQDPIMNKSQLSQLSNHNLSSGRHLLSQLEGNLIRFMGDMTQLQNPINCIKYSPNQLSLANSSPNEFNNISSREVLVEILAVALDQWDLHLICLMGASSRTTINPNLSQSRLQHEQRLRNYIVLGRSFFGKVLEVGKAVKNSEGENWFMDCRSSRN</sequence>
<dbReference type="AlphaFoldDB" id="E3JTK7"/>
<dbReference type="KEGG" id="pgr:PGTG_01925"/>
<proteinExistence type="predicted"/>
<dbReference type="OrthoDB" id="201656at2759"/>
<dbReference type="GeneID" id="10542798"/>
<dbReference type="RefSeq" id="XP_003319751.1">
    <property type="nucleotide sequence ID" value="XM_003319703.1"/>
</dbReference>
<reference key="1">
    <citation type="submission" date="2007-01" db="EMBL/GenBank/DDBJ databases">
        <title>The Genome Sequence of Puccinia graminis f. sp. tritici Strain CRL 75-36-700-3.</title>
        <authorList>
            <consortium name="The Broad Institute Genome Sequencing Platform"/>
            <person name="Birren B."/>
            <person name="Lander E."/>
            <person name="Galagan J."/>
            <person name="Nusbaum C."/>
            <person name="Devon K."/>
            <person name="Cuomo C."/>
            <person name="Jaffe D."/>
            <person name="Butler J."/>
            <person name="Alvarez P."/>
            <person name="Gnerre S."/>
            <person name="Grabherr M."/>
            <person name="Mauceli E."/>
            <person name="Brockman W."/>
            <person name="Young S."/>
            <person name="LaButti K."/>
            <person name="Sykes S."/>
            <person name="DeCaprio D."/>
            <person name="Crawford M."/>
            <person name="Koehrsen M."/>
            <person name="Engels R."/>
            <person name="Montgomery P."/>
            <person name="Pearson M."/>
            <person name="Howarth C."/>
            <person name="Larson L."/>
            <person name="White J."/>
            <person name="Zeng Q."/>
            <person name="Kodira C."/>
            <person name="Yandava C."/>
            <person name="Alvarado L."/>
            <person name="O'Leary S."/>
            <person name="Szabo L."/>
            <person name="Dean R."/>
            <person name="Schein J."/>
        </authorList>
    </citation>
    <scope>NUCLEOTIDE SEQUENCE</scope>
    <source>
        <strain>CRL 75-36-700-3</strain>
    </source>
</reference>
<evidence type="ECO:0000313" key="1">
    <source>
        <dbReference type="EMBL" id="EFP75332.1"/>
    </source>
</evidence>
<dbReference type="EMBL" id="DS178263">
    <property type="protein sequence ID" value="EFP75332.1"/>
    <property type="molecule type" value="Genomic_DNA"/>
</dbReference>
<dbReference type="Gene3D" id="3.90.180.10">
    <property type="entry name" value="Medium-chain alcohol dehydrogenases, catalytic domain"/>
    <property type="match status" value="1"/>
</dbReference>
<dbReference type="InterPro" id="IPR011032">
    <property type="entry name" value="GroES-like_sf"/>
</dbReference>
<protein>
    <submittedName>
        <fullName evidence="1">Uncharacterized protein</fullName>
    </submittedName>
</protein>
<dbReference type="VEuPathDB" id="FungiDB:PGTG_01925"/>
<dbReference type="HOGENOM" id="CLU_1587325_0_0_1"/>
<reference evidence="2" key="2">
    <citation type="journal article" date="2011" name="Proc. Natl. Acad. Sci. U.S.A.">
        <title>Obligate biotrophy features unraveled by the genomic analysis of rust fungi.</title>
        <authorList>
            <person name="Duplessis S."/>
            <person name="Cuomo C.A."/>
            <person name="Lin Y.-C."/>
            <person name="Aerts A."/>
            <person name="Tisserant E."/>
            <person name="Veneault-Fourrey C."/>
            <person name="Joly D.L."/>
            <person name="Hacquard S."/>
            <person name="Amselem J."/>
            <person name="Cantarel B.L."/>
            <person name="Chiu R."/>
            <person name="Coutinho P.M."/>
            <person name="Feau N."/>
            <person name="Field M."/>
            <person name="Frey P."/>
            <person name="Gelhaye E."/>
            <person name="Goldberg J."/>
            <person name="Grabherr M.G."/>
            <person name="Kodira C.D."/>
            <person name="Kohler A."/>
            <person name="Kuees U."/>
            <person name="Lindquist E.A."/>
            <person name="Lucas S.M."/>
            <person name="Mago R."/>
            <person name="Mauceli E."/>
            <person name="Morin E."/>
            <person name="Murat C."/>
            <person name="Pangilinan J.L."/>
            <person name="Park R."/>
            <person name="Pearson M."/>
            <person name="Quesneville H."/>
            <person name="Rouhier N."/>
            <person name="Sakthikumar S."/>
            <person name="Salamov A.A."/>
            <person name="Schmutz J."/>
            <person name="Selles B."/>
            <person name="Shapiro H."/>
            <person name="Tanguay P."/>
            <person name="Tuskan G.A."/>
            <person name="Henrissat B."/>
            <person name="Van de Peer Y."/>
            <person name="Rouze P."/>
            <person name="Ellis J.G."/>
            <person name="Dodds P.N."/>
            <person name="Schein J.E."/>
            <person name="Zhong S."/>
            <person name="Hamelin R.C."/>
            <person name="Grigoriev I.V."/>
            <person name="Szabo L.J."/>
            <person name="Martin F."/>
        </authorList>
    </citation>
    <scope>NUCLEOTIDE SEQUENCE [LARGE SCALE GENOMIC DNA]</scope>
    <source>
        <strain evidence="2">CRL 75-36-700-3 / race SCCL</strain>
    </source>
</reference>